<evidence type="ECO:0000256" key="1">
    <source>
        <dbReference type="SAM" id="MobiDB-lite"/>
    </source>
</evidence>
<proteinExistence type="predicted"/>
<gene>
    <name evidence="2" type="ORF">H4R34_002202</name>
</gene>
<dbReference type="OrthoDB" id="428734at2759"/>
<feature type="region of interest" description="Disordered" evidence="1">
    <location>
        <begin position="432"/>
        <end position="451"/>
    </location>
</feature>
<keyword evidence="3" id="KW-1185">Reference proteome</keyword>
<dbReference type="SUPFAM" id="SSF56219">
    <property type="entry name" value="DNase I-like"/>
    <property type="match status" value="1"/>
</dbReference>
<dbReference type="PANTHER" id="PTHR12121:SF100">
    <property type="entry name" value="POLY(A)-SPECIFIC RIBONUCLEASE"/>
    <property type="match status" value="1"/>
</dbReference>
<dbReference type="EMBL" id="JANBQB010000137">
    <property type="protein sequence ID" value="KAJ1981126.1"/>
    <property type="molecule type" value="Genomic_DNA"/>
</dbReference>
<dbReference type="InterPro" id="IPR050410">
    <property type="entry name" value="CCR4/nocturin_mRNA_transcr"/>
</dbReference>
<evidence type="ECO:0000313" key="3">
    <source>
        <dbReference type="Proteomes" id="UP001151582"/>
    </source>
</evidence>
<dbReference type="GO" id="GO:0000175">
    <property type="term" value="F:3'-5'-RNA exonuclease activity"/>
    <property type="evidence" value="ECO:0007669"/>
    <property type="project" value="TreeGrafter"/>
</dbReference>
<sequence>MQLQNHAFMAATRLNLHQASASLAWYPSMALHGQRNPVPSYQRTLEVPRHPTFQSKNHALVSSQNRRLANGSAFCRVGSVEPRTGKPIAATPANYYETVGLGRQMIVRDMELHRSLYDLYRTGTIKPGFSQFNPRTFTTMSWNIDLDQPTNSLTLAGQTQDALCGKAFRRERILDQLQQIDADFLSLQRMTLQDFTTHFEPRLVQSGYAGVYQHPTQAITGRGLAIFYRPEQFDLVESYAIRYNEAMFNARRSHPPSTYGMPGAHPALGHSSHPFPGMYSVPPMAYSHYQSTSGQNNGKDIATRFKPFHNIALVAVFSNRQTKSRLRVVNTDFADHEAFPDIQLLQGAILVDHLTYQHESKLSTVICGDFHALPKSDVVRYLLAGRVSRNVFGRFDYGKYSAYPLKHPLRLRNAYHQSALPLTQIKDDALAANPTDAESSKPRSSSLSEACPAGPPFVADSHHPELGSNVSDYLLYTTPTLRMLAFYDAFQGAAVDPSVLSAGPMLPSRHLPLVALFEEKPNLTLPL</sequence>
<dbReference type="Proteomes" id="UP001151582">
    <property type="component" value="Unassembled WGS sequence"/>
</dbReference>
<reference evidence="2" key="1">
    <citation type="submission" date="2022-07" db="EMBL/GenBank/DDBJ databases">
        <title>Phylogenomic reconstructions and comparative analyses of Kickxellomycotina fungi.</title>
        <authorList>
            <person name="Reynolds N.K."/>
            <person name="Stajich J.E."/>
            <person name="Barry K."/>
            <person name="Grigoriev I.V."/>
            <person name="Crous P."/>
            <person name="Smith M.E."/>
        </authorList>
    </citation>
    <scope>NUCLEOTIDE SEQUENCE</scope>
    <source>
        <strain evidence="2">RSA 567</strain>
    </source>
</reference>
<dbReference type="InterPro" id="IPR036691">
    <property type="entry name" value="Endo/exonu/phosph_ase_sf"/>
</dbReference>
<organism evidence="2 3">
    <name type="scientific">Dimargaris verticillata</name>
    <dbReference type="NCBI Taxonomy" id="2761393"/>
    <lineage>
        <taxon>Eukaryota</taxon>
        <taxon>Fungi</taxon>
        <taxon>Fungi incertae sedis</taxon>
        <taxon>Zoopagomycota</taxon>
        <taxon>Kickxellomycotina</taxon>
        <taxon>Dimargaritomycetes</taxon>
        <taxon>Dimargaritales</taxon>
        <taxon>Dimargaritaceae</taxon>
        <taxon>Dimargaris</taxon>
    </lineage>
</organism>
<comment type="caution">
    <text evidence="2">The sequence shown here is derived from an EMBL/GenBank/DDBJ whole genome shotgun (WGS) entry which is preliminary data.</text>
</comment>
<dbReference type="PANTHER" id="PTHR12121">
    <property type="entry name" value="CARBON CATABOLITE REPRESSOR PROTEIN 4"/>
    <property type="match status" value="1"/>
</dbReference>
<evidence type="ECO:0008006" key="4">
    <source>
        <dbReference type="Google" id="ProtNLM"/>
    </source>
</evidence>
<accession>A0A9W8B4M5</accession>
<name>A0A9W8B4M5_9FUNG</name>
<dbReference type="AlphaFoldDB" id="A0A9W8B4M5"/>
<evidence type="ECO:0000313" key="2">
    <source>
        <dbReference type="EMBL" id="KAJ1981126.1"/>
    </source>
</evidence>
<protein>
    <recommendedName>
        <fullName evidence="4">Endonuclease/exonuclease/phosphatase domain-containing protein</fullName>
    </recommendedName>
</protein>
<dbReference type="Gene3D" id="3.60.10.10">
    <property type="entry name" value="Endonuclease/exonuclease/phosphatase"/>
    <property type="match status" value="1"/>
</dbReference>